<organism evidence="9 10">
    <name type="scientific">Aspergillus lentulus</name>
    <dbReference type="NCBI Taxonomy" id="293939"/>
    <lineage>
        <taxon>Eukaryota</taxon>
        <taxon>Fungi</taxon>
        <taxon>Dikarya</taxon>
        <taxon>Ascomycota</taxon>
        <taxon>Pezizomycotina</taxon>
        <taxon>Eurotiomycetes</taxon>
        <taxon>Eurotiomycetidae</taxon>
        <taxon>Eurotiales</taxon>
        <taxon>Aspergillaceae</taxon>
        <taxon>Aspergillus</taxon>
        <taxon>Aspergillus subgen. Fumigati</taxon>
    </lineage>
</organism>
<dbReference type="InterPro" id="IPR032805">
    <property type="entry name" value="Wax_synthase_dom"/>
</dbReference>
<sequence>MIIHEESLSSHLPAGSAWELRLTSDMFDNLIRNLEITLRNMQDAYSSREEMPFWATKLLTPTFMAVAILTTIPSPGPTRVIVGMTAFTCLWLYVLTHWLSGPAFFMDAIFMISITVRWMLMFLTGTPEIDYYQTTKTATKLDSASADGRILRNSRFLNKVKWSVELWSCWRGQGWNFADQHLNRGAEQTQSRRDFLIANTGRILLNQYISDMVRKYAFCAFWPAHHSTEASIDFRSLPMLHRHLLVAAQLLRDSLMLDSGYRKASVLFVGLCLSTPDRWPDLFGSPADLYTVRNFWGRVWHQVFRHMFTRSGEVVAGALGAEKGTLVYRYTKLYVGYLVSGVQHYACPLLIPSLRYGWGMFWQMPAYAAVITVEDLIKHYGKKVGIRDNGFTRGLGYIWTAYWMTLIYALPVGYVSDIGGFAGSQGQVQSTQALMPSLPSSSPTMHLQPAAKNWTAAKEADTRRELIFRGQLRNLVMADVRGDDTPLLAGGITADNINPINSVFQPSFEALLAASPLSKDRTARDTNSNSYHTGYIRDSPSDAWGDLSLFLSDYNSPGLLHPEHVLGVDQLPILSVDASNTSSECGDCRAKCYTALLQQLLFLRQSLPESTRPSIDVILQIESHVRSLLDRVLACSACLSNRSSVLLMSAITERVIQMLDWIIEEKTLLDTESARSSHRTVSSWARTSQLPPAGDRAGDRPYVCLIPLLVGNTELDEDTKQYFLKQLILMRMKKLAVKVQNVRQTTSTRAGDCIYRAAELVLTESLQRLDYLRGQVQMWE</sequence>
<dbReference type="PANTHER" id="PTHR31595">
    <property type="entry name" value="LONG-CHAIN-ALCOHOL O-FATTY-ACYLTRANSFERASE 3-RELATED"/>
    <property type="match status" value="1"/>
</dbReference>
<keyword evidence="4 7" id="KW-0812">Transmembrane</keyword>
<evidence type="ECO:0000256" key="4">
    <source>
        <dbReference type="ARBA" id="ARBA00022692"/>
    </source>
</evidence>
<evidence type="ECO:0000313" key="9">
    <source>
        <dbReference type="EMBL" id="GAQ09528.1"/>
    </source>
</evidence>
<name>A0AAN4PMR8_ASPLE</name>
<dbReference type="Pfam" id="PF13813">
    <property type="entry name" value="MBOAT_2"/>
    <property type="match status" value="1"/>
</dbReference>
<evidence type="ECO:0000256" key="3">
    <source>
        <dbReference type="ARBA" id="ARBA00022679"/>
    </source>
</evidence>
<dbReference type="AlphaFoldDB" id="A0AAN4PMR8"/>
<comment type="similarity">
    <text evidence="2">Belongs to the wax synthase family.</text>
</comment>
<comment type="subcellular location">
    <subcellularLocation>
        <location evidence="1">Membrane</location>
        <topology evidence="1">Multi-pass membrane protein</topology>
    </subcellularLocation>
</comment>
<gene>
    <name evidence="9" type="ORF">ALT_6849</name>
</gene>
<keyword evidence="3" id="KW-0808">Transferase</keyword>
<reference evidence="9 10" key="1">
    <citation type="submission" date="2015-11" db="EMBL/GenBank/DDBJ databases">
        <title>Aspergillus lentulus strain IFM 54703T.</title>
        <authorList>
            <person name="Kusuya Y."/>
            <person name="Sakai K."/>
            <person name="Kamei K."/>
            <person name="Takahashi H."/>
            <person name="Yaguchi T."/>
        </authorList>
    </citation>
    <scope>NUCLEOTIDE SEQUENCE [LARGE SCALE GENOMIC DNA]</scope>
    <source>
        <strain evidence="9 10">IFM 54703</strain>
    </source>
</reference>
<dbReference type="GO" id="GO:0006629">
    <property type="term" value="P:lipid metabolic process"/>
    <property type="evidence" value="ECO:0007669"/>
    <property type="project" value="InterPro"/>
</dbReference>
<dbReference type="InterPro" id="IPR044851">
    <property type="entry name" value="Wax_synthase"/>
</dbReference>
<dbReference type="GO" id="GO:0016020">
    <property type="term" value="C:membrane"/>
    <property type="evidence" value="ECO:0007669"/>
    <property type="project" value="UniProtKB-SubCell"/>
</dbReference>
<keyword evidence="6 7" id="KW-0472">Membrane</keyword>
<dbReference type="EMBL" id="BCLY01000012">
    <property type="protein sequence ID" value="GAQ09528.1"/>
    <property type="molecule type" value="Genomic_DNA"/>
</dbReference>
<dbReference type="PANTHER" id="PTHR31595:SF53">
    <property type="entry name" value="ACETYLTRANSFERASE SIRH"/>
    <property type="match status" value="1"/>
</dbReference>
<comment type="caution">
    <text evidence="9">The sequence shown here is derived from an EMBL/GenBank/DDBJ whole genome shotgun (WGS) entry which is preliminary data.</text>
</comment>
<evidence type="ECO:0000256" key="1">
    <source>
        <dbReference type="ARBA" id="ARBA00004141"/>
    </source>
</evidence>
<evidence type="ECO:0000256" key="6">
    <source>
        <dbReference type="ARBA" id="ARBA00023136"/>
    </source>
</evidence>
<dbReference type="Proteomes" id="UP000051487">
    <property type="component" value="Unassembled WGS sequence"/>
</dbReference>
<feature type="domain" description="Wax synthase" evidence="8">
    <location>
        <begin position="279"/>
        <end position="353"/>
    </location>
</feature>
<accession>A0AAN4PMR8</accession>
<evidence type="ECO:0000259" key="8">
    <source>
        <dbReference type="Pfam" id="PF13813"/>
    </source>
</evidence>
<evidence type="ECO:0000256" key="7">
    <source>
        <dbReference type="SAM" id="Phobius"/>
    </source>
</evidence>
<dbReference type="GO" id="GO:0008374">
    <property type="term" value="F:O-acyltransferase activity"/>
    <property type="evidence" value="ECO:0007669"/>
    <property type="project" value="InterPro"/>
</dbReference>
<keyword evidence="5 7" id="KW-1133">Transmembrane helix</keyword>
<evidence type="ECO:0000256" key="2">
    <source>
        <dbReference type="ARBA" id="ARBA00007282"/>
    </source>
</evidence>
<evidence type="ECO:0000256" key="5">
    <source>
        <dbReference type="ARBA" id="ARBA00022989"/>
    </source>
</evidence>
<protein>
    <recommendedName>
        <fullName evidence="8">Wax synthase domain-containing protein</fullName>
    </recommendedName>
</protein>
<evidence type="ECO:0000313" key="10">
    <source>
        <dbReference type="Proteomes" id="UP000051487"/>
    </source>
</evidence>
<feature type="transmembrane region" description="Helical" evidence="7">
    <location>
        <begin position="51"/>
        <end position="72"/>
    </location>
</feature>
<proteinExistence type="inferred from homology"/>